<evidence type="ECO:0000256" key="5">
    <source>
        <dbReference type="SAM" id="Phobius"/>
    </source>
</evidence>
<protein>
    <recommendedName>
        <fullName evidence="10">Nodulin-like domain-containing protein</fullName>
    </recommendedName>
</protein>
<evidence type="ECO:0000256" key="4">
    <source>
        <dbReference type="ARBA" id="ARBA00023136"/>
    </source>
</evidence>
<dbReference type="GO" id="GO:0016020">
    <property type="term" value="C:membrane"/>
    <property type="evidence" value="ECO:0007669"/>
    <property type="project" value="UniProtKB-SubCell"/>
</dbReference>
<dbReference type="PANTHER" id="PTHR21576">
    <property type="entry name" value="UNCHARACTERIZED NODULIN-LIKE PROTEIN"/>
    <property type="match status" value="1"/>
</dbReference>
<dbReference type="AlphaFoldDB" id="A0AAV1XML4"/>
<feature type="transmembrane region" description="Helical" evidence="5">
    <location>
        <begin position="550"/>
        <end position="575"/>
    </location>
</feature>
<feature type="transmembrane region" description="Helical" evidence="5">
    <location>
        <begin position="175"/>
        <end position="194"/>
    </location>
</feature>
<dbReference type="SUPFAM" id="SSF103473">
    <property type="entry name" value="MFS general substrate transporter"/>
    <property type="match status" value="2"/>
</dbReference>
<feature type="transmembrane region" description="Helical" evidence="5">
    <location>
        <begin position="244"/>
        <end position="266"/>
    </location>
</feature>
<evidence type="ECO:0000256" key="1">
    <source>
        <dbReference type="ARBA" id="ARBA00004141"/>
    </source>
</evidence>
<evidence type="ECO:0000259" key="6">
    <source>
        <dbReference type="Pfam" id="PF06813"/>
    </source>
</evidence>
<dbReference type="Pfam" id="PF06813">
    <property type="entry name" value="Nodulin-like"/>
    <property type="match status" value="1"/>
</dbReference>
<feature type="transmembrane region" description="Helical" evidence="5">
    <location>
        <begin position="457"/>
        <end position="476"/>
    </location>
</feature>
<dbReference type="PANTHER" id="PTHR21576:SF73">
    <property type="entry name" value="F1C9.29 PROTEIN-RELATED"/>
    <property type="match status" value="1"/>
</dbReference>
<keyword evidence="9" id="KW-1185">Reference proteome</keyword>
<proteinExistence type="predicted"/>
<accession>A0AAV1XML4</accession>
<feature type="transmembrane region" description="Helical" evidence="5">
    <location>
        <begin position="392"/>
        <end position="409"/>
    </location>
</feature>
<dbReference type="CDD" id="cd17354">
    <property type="entry name" value="MFS_Mch1p_like"/>
    <property type="match status" value="1"/>
</dbReference>
<feature type="transmembrane region" description="Helical" evidence="5">
    <location>
        <begin position="488"/>
        <end position="508"/>
    </location>
</feature>
<evidence type="ECO:0000259" key="7">
    <source>
        <dbReference type="Pfam" id="PF23262"/>
    </source>
</evidence>
<keyword evidence="2 5" id="KW-0812">Transmembrane</keyword>
<evidence type="ECO:0000313" key="9">
    <source>
        <dbReference type="Proteomes" id="UP001497480"/>
    </source>
</evidence>
<dbReference type="Pfam" id="PF23262">
    <property type="entry name" value="NFD4_C"/>
    <property type="match status" value="1"/>
</dbReference>
<feature type="domain" description="Nodulin-like" evidence="6">
    <location>
        <begin position="15"/>
        <end position="262"/>
    </location>
</feature>
<name>A0AAV1XML4_LUPLU</name>
<dbReference type="InterPro" id="IPR056555">
    <property type="entry name" value="NFD4_C"/>
</dbReference>
<dbReference type="EMBL" id="CAXHTB010000016">
    <property type="protein sequence ID" value="CAL0322996.1"/>
    <property type="molecule type" value="Genomic_DNA"/>
</dbReference>
<evidence type="ECO:0000256" key="2">
    <source>
        <dbReference type="ARBA" id="ARBA00022692"/>
    </source>
</evidence>
<gene>
    <name evidence="8" type="ORF">LLUT_LOCUS24056</name>
</gene>
<feature type="transmembrane region" description="Helical" evidence="5">
    <location>
        <begin position="362"/>
        <end position="380"/>
    </location>
</feature>
<evidence type="ECO:0000256" key="3">
    <source>
        <dbReference type="ARBA" id="ARBA00022989"/>
    </source>
</evidence>
<feature type="transmembrane region" description="Helical" evidence="5">
    <location>
        <begin position="108"/>
        <end position="127"/>
    </location>
</feature>
<dbReference type="InterPro" id="IPR036259">
    <property type="entry name" value="MFS_trans_sf"/>
</dbReference>
<keyword evidence="4 5" id="KW-0472">Membrane</keyword>
<dbReference type="Proteomes" id="UP001497480">
    <property type="component" value="Unassembled WGS sequence"/>
</dbReference>
<feature type="transmembrane region" description="Helical" evidence="5">
    <location>
        <begin position="147"/>
        <end position="168"/>
    </location>
</feature>
<feature type="transmembrane region" description="Helical" evidence="5">
    <location>
        <begin position="429"/>
        <end position="450"/>
    </location>
</feature>
<sequence length="594" mass="64833">MGVLHDKLLSLYRSRWLVFVAAMWLQSWAGIGYLFGSISPIIKSSLNYNQKQVAMLGVAKDLGDCVGFITGVLCEILPIWGALLVGACLNLFGYGWVWLVVTGRVSTLPLWAMCVLIFVGTNGETYFNTVSLVSCVQNFPKSRGPVVGILKGFAGLSGAIMTQIYAMIHSPDHASLLFMVAVGPSLVGIGLMFIVRPVGGHRQVRPSDGKSFTFVYGVCLLLAAYLMGVMIVQDLVPMSKTIITLFTAILFIILLVPVVIPISLVFSPEQSPPEEEVFLPEQHNEPGKSQQYSDEVILSELEDEKPKEVDLLPALERRKRIAQLQSKLLQAAAEGAVRVKRRRGPHRGEDFTLTQALIKADFWLLFTSMVLGSGSGLTVIDNLGQMSQSLGYNNAHIFVSMISIWNFLGRVGGGYISEIVVRDHVYPRPVALAVFQLVMTVGHVFIAMGWPGAMHVGTLLVGLGYGAHWAVVPATASELFGLRNFGALYNFITLANPVGTLVFSSLIASRIYDSEAEKQAHDGHHDQQSIGLLMFRALNASQQLKCEGSICFFLTSIIMAGFCTVAAGLCMVLVFRTKVVYANLYGKSSTRSLR</sequence>
<feature type="domain" description="NFD4 C-terminal" evidence="7">
    <location>
        <begin position="356"/>
        <end position="519"/>
    </location>
</feature>
<feature type="transmembrane region" description="Helical" evidence="5">
    <location>
        <begin position="214"/>
        <end position="232"/>
    </location>
</feature>
<keyword evidence="3 5" id="KW-1133">Transmembrane helix</keyword>
<evidence type="ECO:0000313" key="8">
    <source>
        <dbReference type="EMBL" id="CAL0322996.1"/>
    </source>
</evidence>
<dbReference type="InterPro" id="IPR010658">
    <property type="entry name" value="Nodulin-like"/>
</dbReference>
<reference evidence="8 9" key="1">
    <citation type="submission" date="2024-03" db="EMBL/GenBank/DDBJ databases">
        <authorList>
            <person name="Martinez-Hernandez J."/>
        </authorList>
    </citation>
    <scope>NUCLEOTIDE SEQUENCE [LARGE SCALE GENOMIC DNA]</scope>
</reference>
<comment type="subcellular location">
    <subcellularLocation>
        <location evidence="1">Membrane</location>
        <topology evidence="1">Multi-pass membrane protein</topology>
    </subcellularLocation>
</comment>
<feature type="transmembrane region" description="Helical" evidence="5">
    <location>
        <begin position="16"/>
        <end position="41"/>
    </location>
</feature>
<comment type="caution">
    <text evidence="8">The sequence shown here is derived from an EMBL/GenBank/DDBJ whole genome shotgun (WGS) entry which is preliminary data.</text>
</comment>
<organism evidence="8 9">
    <name type="scientific">Lupinus luteus</name>
    <name type="common">European yellow lupine</name>
    <dbReference type="NCBI Taxonomy" id="3873"/>
    <lineage>
        <taxon>Eukaryota</taxon>
        <taxon>Viridiplantae</taxon>
        <taxon>Streptophyta</taxon>
        <taxon>Embryophyta</taxon>
        <taxon>Tracheophyta</taxon>
        <taxon>Spermatophyta</taxon>
        <taxon>Magnoliopsida</taxon>
        <taxon>eudicotyledons</taxon>
        <taxon>Gunneridae</taxon>
        <taxon>Pentapetalae</taxon>
        <taxon>rosids</taxon>
        <taxon>fabids</taxon>
        <taxon>Fabales</taxon>
        <taxon>Fabaceae</taxon>
        <taxon>Papilionoideae</taxon>
        <taxon>50 kb inversion clade</taxon>
        <taxon>genistoids sensu lato</taxon>
        <taxon>core genistoids</taxon>
        <taxon>Genisteae</taxon>
        <taxon>Lupinus</taxon>
    </lineage>
</organism>
<evidence type="ECO:0008006" key="10">
    <source>
        <dbReference type="Google" id="ProtNLM"/>
    </source>
</evidence>